<dbReference type="eggNOG" id="arCOG09771">
    <property type="taxonomic scope" value="Archaea"/>
</dbReference>
<feature type="transmembrane region" description="Helical" evidence="1">
    <location>
        <begin position="75"/>
        <end position="97"/>
    </location>
</feature>
<protein>
    <submittedName>
        <fullName evidence="2">Uncharacterized protein</fullName>
    </submittedName>
</protein>
<dbReference type="KEGG" id="pyr:P186_2498"/>
<keyword evidence="3" id="KW-1185">Reference proteome</keyword>
<keyword evidence="1" id="KW-1133">Transmembrane helix</keyword>
<feature type="transmembrane region" description="Helical" evidence="1">
    <location>
        <begin position="103"/>
        <end position="124"/>
    </location>
</feature>
<keyword evidence="1" id="KW-0472">Membrane</keyword>
<accession>G7VD05</accession>
<gene>
    <name evidence="2" type="ORF">P186_2498</name>
</gene>
<keyword evidence="1" id="KW-0812">Transmembrane</keyword>
<evidence type="ECO:0000313" key="2">
    <source>
        <dbReference type="EMBL" id="AET33884.1"/>
    </source>
</evidence>
<organism evidence="2 3">
    <name type="scientific">Pyrobaculum ferrireducens</name>
    <dbReference type="NCBI Taxonomy" id="1104324"/>
    <lineage>
        <taxon>Archaea</taxon>
        <taxon>Thermoproteota</taxon>
        <taxon>Thermoprotei</taxon>
        <taxon>Thermoproteales</taxon>
        <taxon>Thermoproteaceae</taxon>
        <taxon>Pyrobaculum</taxon>
    </lineage>
</organism>
<dbReference type="EMBL" id="CP003098">
    <property type="protein sequence ID" value="AET33884.1"/>
    <property type="molecule type" value="Genomic_DNA"/>
</dbReference>
<dbReference type="HOGENOM" id="CLU_1521924_0_0_2"/>
<evidence type="ECO:0000256" key="1">
    <source>
        <dbReference type="SAM" id="Phobius"/>
    </source>
</evidence>
<evidence type="ECO:0000313" key="3">
    <source>
        <dbReference type="Proteomes" id="UP000005867"/>
    </source>
</evidence>
<name>G7VD05_9CREN</name>
<dbReference type="STRING" id="1104324.P186_2498"/>
<dbReference type="AlphaFoldDB" id="G7VD05"/>
<sequence length="177" mass="20600">MARFLKYPFFLMGLVLGVMSFFHLFLFGFLREGILPAAVVSYFSAYGSAYSWRWVIPWIATLGAGVFLHGRLAAVVSILLYLVLQLAVPILLARGAWNRVKSLFFFLLGLFLSHVPLALASPYWRSAVPHPFQFVDFGQAIPTPVDWPWYFLGYYIWERIHNMYRGLPKSWRYFLYK</sequence>
<proteinExistence type="predicted"/>
<dbReference type="Proteomes" id="UP000005867">
    <property type="component" value="Chromosome"/>
</dbReference>
<dbReference type="BioCyc" id="PSP1104324:GJSN-2444-MONOMER"/>
<reference evidence="2 3" key="1">
    <citation type="journal article" date="2012" name="J. Bacteriol.">
        <title>Complete genome sequence of strain 1860, a crenarchaeon of the genus pyrobaculum able to grow with various electron acceptors.</title>
        <authorList>
            <person name="Mardanov A.V."/>
            <person name="Gumerov V.M."/>
            <person name="Slobodkina G.B."/>
            <person name="Beletsky A.V."/>
            <person name="Bonch-Osmolovskaya E.A."/>
            <person name="Ravin N.V."/>
            <person name="Skryabin K.G."/>
        </authorList>
    </citation>
    <scope>NUCLEOTIDE SEQUENCE [LARGE SCALE GENOMIC DNA]</scope>
    <source>
        <strain evidence="2 3">1860</strain>
    </source>
</reference>
<feature type="transmembrane region" description="Helical" evidence="1">
    <location>
        <begin position="50"/>
        <end position="68"/>
    </location>
</feature>
<feature type="transmembrane region" description="Helical" evidence="1">
    <location>
        <begin position="7"/>
        <end position="30"/>
    </location>
</feature>